<evidence type="ECO:0000256" key="9">
    <source>
        <dbReference type="ARBA" id="ARBA00023163"/>
    </source>
</evidence>
<evidence type="ECO:0000256" key="8">
    <source>
        <dbReference type="ARBA" id="ARBA00023125"/>
    </source>
</evidence>
<evidence type="ECO:0000256" key="4">
    <source>
        <dbReference type="ARBA" id="ARBA00022737"/>
    </source>
</evidence>
<proteinExistence type="inferred from homology"/>
<evidence type="ECO:0000256" key="5">
    <source>
        <dbReference type="ARBA" id="ARBA00022771"/>
    </source>
</evidence>
<keyword evidence="6" id="KW-0862">Zinc</keyword>
<evidence type="ECO:0000313" key="14">
    <source>
        <dbReference type="Proteomes" id="UP000827092"/>
    </source>
</evidence>
<evidence type="ECO:0000259" key="12">
    <source>
        <dbReference type="PROSITE" id="PS50157"/>
    </source>
</evidence>
<dbReference type="InterPro" id="IPR013087">
    <property type="entry name" value="Znf_C2H2_type"/>
</dbReference>
<keyword evidence="3" id="KW-0479">Metal-binding</keyword>
<evidence type="ECO:0000256" key="2">
    <source>
        <dbReference type="ARBA" id="ARBA00006991"/>
    </source>
</evidence>
<dbReference type="Gene3D" id="3.30.160.60">
    <property type="entry name" value="Classic Zinc Finger"/>
    <property type="match status" value="2"/>
</dbReference>
<gene>
    <name evidence="13" type="ORF">JTE90_012555</name>
</gene>
<evidence type="ECO:0000256" key="6">
    <source>
        <dbReference type="ARBA" id="ARBA00022833"/>
    </source>
</evidence>
<evidence type="ECO:0000256" key="1">
    <source>
        <dbReference type="ARBA" id="ARBA00004123"/>
    </source>
</evidence>
<keyword evidence="8" id="KW-0238">DNA-binding</keyword>
<dbReference type="PROSITE" id="PS50157">
    <property type="entry name" value="ZINC_FINGER_C2H2_2"/>
    <property type="match status" value="2"/>
</dbReference>
<keyword evidence="10" id="KW-0539">Nucleus</keyword>
<comment type="similarity">
    <text evidence="2">Belongs to the krueppel C2H2-type zinc-finger protein family.</text>
</comment>
<protein>
    <recommendedName>
        <fullName evidence="12">C2H2-type domain-containing protein</fullName>
    </recommendedName>
</protein>
<dbReference type="GO" id="GO:0005634">
    <property type="term" value="C:nucleus"/>
    <property type="evidence" value="ECO:0007669"/>
    <property type="project" value="UniProtKB-SubCell"/>
</dbReference>
<dbReference type="GO" id="GO:0008270">
    <property type="term" value="F:zinc ion binding"/>
    <property type="evidence" value="ECO:0007669"/>
    <property type="project" value="UniProtKB-KW"/>
</dbReference>
<feature type="domain" description="C2H2-type" evidence="12">
    <location>
        <begin position="53"/>
        <end position="80"/>
    </location>
</feature>
<keyword evidence="14" id="KW-1185">Reference proteome</keyword>
<evidence type="ECO:0000256" key="11">
    <source>
        <dbReference type="PROSITE-ProRule" id="PRU00042"/>
    </source>
</evidence>
<keyword evidence="5 11" id="KW-0863">Zinc-finger</keyword>
<keyword evidence="7" id="KW-0805">Transcription regulation</keyword>
<organism evidence="13 14">
    <name type="scientific">Oedothorax gibbosus</name>
    <dbReference type="NCBI Taxonomy" id="931172"/>
    <lineage>
        <taxon>Eukaryota</taxon>
        <taxon>Metazoa</taxon>
        <taxon>Ecdysozoa</taxon>
        <taxon>Arthropoda</taxon>
        <taxon>Chelicerata</taxon>
        <taxon>Arachnida</taxon>
        <taxon>Araneae</taxon>
        <taxon>Araneomorphae</taxon>
        <taxon>Entelegynae</taxon>
        <taxon>Araneoidea</taxon>
        <taxon>Linyphiidae</taxon>
        <taxon>Erigoninae</taxon>
        <taxon>Oedothorax</taxon>
    </lineage>
</organism>
<feature type="domain" description="C2H2-type" evidence="12">
    <location>
        <begin position="81"/>
        <end position="103"/>
    </location>
</feature>
<dbReference type="Proteomes" id="UP000827092">
    <property type="component" value="Unassembled WGS sequence"/>
</dbReference>
<dbReference type="EMBL" id="JAFNEN010000886">
    <property type="protein sequence ID" value="KAG8176401.1"/>
    <property type="molecule type" value="Genomic_DNA"/>
</dbReference>
<dbReference type="GO" id="GO:0003677">
    <property type="term" value="F:DNA binding"/>
    <property type="evidence" value="ECO:0007669"/>
    <property type="project" value="UniProtKB-KW"/>
</dbReference>
<name>A0AAV6TYE3_9ARAC</name>
<dbReference type="InterPro" id="IPR036236">
    <property type="entry name" value="Znf_C2H2_sf"/>
</dbReference>
<dbReference type="PROSITE" id="PS00028">
    <property type="entry name" value="ZINC_FINGER_C2H2_1"/>
    <property type="match status" value="2"/>
</dbReference>
<evidence type="ECO:0000256" key="3">
    <source>
        <dbReference type="ARBA" id="ARBA00022723"/>
    </source>
</evidence>
<dbReference type="PANTHER" id="PTHR24394">
    <property type="entry name" value="ZINC FINGER PROTEIN"/>
    <property type="match status" value="1"/>
</dbReference>
<dbReference type="FunFam" id="3.30.160.60:FF:001506">
    <property type="entry name" value="Zinc finger protein"/>
    <property type="match status" value="1"/>
</dbReference>
<dbReference type="SMART" id="SM00355">
    <property type="entry name" value="ZnF_C2H2"/>
    <property type="match status" value="3"/>
</dbReference>
<comment type="caution">
    <text evidence="13">The sequence shown here is derived from an EMBL/GenBank/DDBJ whole genome shotgun (WGS) entry which is preliminary data.</text>
</comment>
<reference evidence="13 14" key="1">
    <citation type="journal article" date="2022" name="Nat. Ecol. Evol.">
        <title>A masculinizing supergene underlies an exaggerated male reproductive morph in a spider.</title>
        <authorList>
            <person name="Hendrickx F."/>
            <person name="De Corte Z."/>
            <person name="Sonet G."/>
            <person name="Van Belleghem S.M."/>
            <person name="Kostlbacher S."/>
            <person name="Vangestel C."/>
        </authorList>
    </citation>
    <scope>NUCLEOTIDE SEQUENCE [LARGE SCALE GENOMIC DNA]</scope>
    <source>
        <strain evidence="13">W744_W776</strain>
    </source>
</reference>
<keyword evidence="4" id="KW-0677">Repeat</keyword>
<evidence type="ECO:0000256" key="10">
    <source>
        <dbReference type="ARBA" id="ARBA00023242"/>
    </source>
</evidence>
<dbReference type="PANTHER" id="PTHR24394:SF29">
    <property type="entry name" value="MYONEURIN"/>
    <property type="match status" value="1"/>
</dbReference>
<dbReference type="Pfam" id="PF00096">
    <property type="entry name" value="zf-C2H2"/>
    <property type="match status" value="2"/>
</dbReference>
<dbReference type="SUPFAM" id="SSF57667">
    <property type="entry name" value="beta-beta-alpha zinc fingers"/>
    <property type="match status" value="1"/>
</dbReference>
<comment type="subcellular location">
    <subcellularLocation>
        <location evidence="1">Nucleus</location>
    </subcellularLocation>
</comment>
<dbReference type="AlphaFoldDB" id="A0AAV6TYE3"/>
<evidence type="ECO:0000313" key="13">
    <source>
        <dbReference type="EMBL" id="KAG8176401.1"/>
    </source>
</evidence>
<sequence>MLTFRNFAKSLIATPNAKDSTTDLLKCSMCSYSTQGKQQFDIHCARHLRHHKYSCDYCKKGFVTKNEAVVHMRVHTGEKPFGCDVCKKSFRHKHTLNVHLKTHCCRFCTFAGFEQIIVTQAKQVSTSCNTYYTSLPEILRIHYVYIFFLQKSGDLVKRESNVIAQFPAHKLNTSSIKSIKRTVSPLHHQS</sequence>
<dbReference type="GO" id="GO:0000981">
    <property type="term" value="F:DNA-binding transcription factor activity, RNA polymerase II-specific"/>
    <property type="evidence" value="ECO:0007669"/>
    <property type="project" value="TreeGrafter"/>
</dbReference>
<evidence type="ECO:0000256" key="7">
    <source>
        <dbReference type="ARBA" id="ARBA00023015"/>
    </source>
</evidence>
<accession>A0AAV6TYE3</accession>
<keyword evidence="9" id="KW-0804">Transcription</keyword>